<evidence type="ECO:0000256" key="3">
    <source>
        <dbReference type="ARBA" id="ARBA00022490"/>
    </source>
</evidence>
<keyword evidence="6" id="KW-1185">Reference proteome</keyword>
<reference evidence="5 6" key="1">
    <citation type="submission" date="2020-04" db="EMBL/GenBank/DDBJ databases">
        <authorList>
            <person name="Klaysubun C."/>
            <person name="Duangmal K."/>
            <person name="Lipun K."/>
        </authorList>
    </citation>
    <scope>NUCLEOTIDE SEQUENCE [LARGE SCALE GENOMIC DNA]</scope>
    <source>
        <strain evidence="5 6">JCM 11839</strain>
    </source>
</reference>
<sequence length="264" mass="27591">MAEPALEPLPDAPRHVLTAVEFDVLWERLRLGPTPVVLRLESPGRTRAGRRELQAAGWQALRRRGLAGPSGPDPGLTRLLHLLARPAEQLELRGRWQHRVRAVAAGGPDACVLAVRQDATVTLGAHGSLPVALLRALPHVPPGPGRAATVPSAVLSTAAPGLGLRTALLAGKVAPADAGLLARMVTGIDAGAQIVALSADRWGVLRRAGGVLAILDGPRGRYLVTRSTGEDGVEWTTVAPTDPRRLGHRVSELLAAARAAAGSR</sequence>
<proteinExistence type="inferred from homology"/>
<evidence type="ECO:0000256" key="2">
    <source>
        <dbReference type="ARBA" id="ARBA00006411"/>
    </source>
</evidence>
<keyword evidence="4" id="KW-0143">Chaperone</keyword>
<dbReference type="InterPro" id="IPR025734">
    <property type="entry name" value="EspG"/>
</dbReference>
<dbReference type="RefSeq" id="WP_169395255.1">
    <property type="nucleotide sequence ID" value="NZ_BAAAJH010000028.1"/>
</dbReference>
<keyword evidence="3" id="KW-0963">Cytoplasm</keyword>
<dbReference type="EMBL" id="JAAXKY010000019">
    <property type="protein sequence ID" value="NMH77189.1"/>
    <property type="molecule type" value="Genomic_DNA"/>
</dbReference>
<gene>
    <name evidence="5" type="ORF">HF577_08800</name>
</gene>
<dbReference type="Proteomes" id="UP001296706">
    <property type="component" value="Unassembled WGS sequence"/>
</dbReference>
<evidence type="ECO:0000256" key="4">
    <source>
        <dbReference type="ARBA" id="ARBA00023186"/>
    </source>
</evidence>
<evidence type="ECO:0000313" key="5">
    <source>
        <dbReference type="EMBL" id="NMH77189.1"/>
    </source>
</evidence>
<protein>
    <submittedName>
        <fullName evidence="5">ESX secretion-associated protein EspG</fullName>
    </submittedName>
</protein>
<evidence type="ECO:0000313" key="6">
    <source>
        <dbReference type="Proteomes" id="UP001296706"/>
    </source>
</evidence>
<comment type="similarity">
    <text evidence="2">Belongs to the EspG family.</text>
</comment>
<evidence type="ECO:0000256" key="1">
    <source>
        <dbReference type="ARBA" id="ARBA00004496"/>
    </source>
</evidence>
<comment type="caution">
    <text evidence="5">The sequence shown here is derived from an EMBL/GenBank/DDBJ whole genome shotgun (WGS) entry which is preliminary data.</text>
</comment>
<name>A0ABX1RC10_9PSEU</name>
<comment type="subcellular location">
    <subcellularLocation>
        <location evidence="1">Cytoplasm</location>
    </subcellularLocation>
</comment>
<accession>A0ABX1RC10</accession>
<dbReference type="Pfam" id="PF14011">
    <property type="entry name" value="ESX-1_EspG"/>
    <property type="match status" value="1"/>
</dbReference>
<organism evidence="5 6">
    <name type="scientific">Pseudonocardia xinjiangensis</name>
    <dbReference type="NCBI Taxonomy" id="75289"/>
    <lineage>
        <taxon>Bacteria</taxon>
        <taxon>Bacillati</taxon>
        <taxon>Actinomycetota</taxon>
        <taxon>Actinomycetes</taxon>
        <taxon>Pseudonocardiales</taxon>
        <taxon>Pseudonocardiaceae</taxon>
        <taxon>Pseudonocardia</taxon>
    </lineage>
</organism>